<evidence type="ECO:0000313" key="1">
    <source>
        <dbReference type="EMBL" id="SAK79251.1"/>
    </source>
</evidence>
<dbReference type="PANTHER" id="PTHR12526">
    <property type="entry name" value="GLYCOSYLTRANSFERASE"/>
    <property type="match status" value="1"/>
</dbReference>
<evidence type="ECO:0000313" key="2">
    <source>
        <dbReference type="Proteomes" id="UP000054870"/>
    </source>
</evidence>
<keyword evidence="1" id="KW-0808">Transferase</keyword>
<gene>
    <name evidence="1" type="primary">tuaH_1</name>
    <name evidence="1" type="ORF">AWB75_04791</name>
</gene>
<keyword evidence="1" id="KW-0328">Glycosyltransferase</keyword>
<dbReference type="AlphaFoldDB" id="A0A158CAF1"/>
<dbReference type="Pfam" id="PF13692">
    <property type="entry name" value="Glyco_trans_1_4"/>
    <property type="match status" value="1"/>
</dbReference>
<dbReference type="EMBL" id="FCOF02000026">
    <property type="protein sequence ID" value="SAK79251.1"/>
    <property type="molecule type" value="Genomic_DNA"/>
</dbReference>
<accession>A0A158CAF1</accession>
<sequence>MSSKDDIVLISTADWDNPFWTNKQHVAVELARRGHKVLYVDSLAIRQPSASGADLKRILRRVRRGLAGPRKVRENLWVWSPLILPLHRYPWVVRLNRLLLRVGLSRCLASADMKPELCWTYNPRTHDLIKLDKFARVVFHCVDEIKAQPDMPVAELERAEREMVKRSDLCFVTSQHLLDTRRAWNENTHYFSNVADFSHFQTAMEDSVGVHDELARIPGPRIGFIGALSAYKVDFELIAEMARRNPEWSIVLIGKVGEGERNTDVSRLQQHANIHLLGPRAYGDLPAYLKGLDVAILPCQINDYTRAMFPMKFFEYLAAGKPVVSTNLHALQNYGHVAQLAETHDAFIEAVAAALRGESATLDARLEVAREQTYEMRTQKMLDLIYRGSQEHA</sequence>
<proteinExistence type="predicted"/>
<comment type="caution">
    <text evidence="1">The sequence shown here is derived from an EMBL/GenBank/DDBJ whole genome shotgun (WGS) entry which is preliminary data.</text>
</comment>
<dbReference type="SUPFAM" id="SSF53756">
    <property type="entry name" value="UDP-Glycosyltransferase/glycogen phosphorylase"/>
    <property type="match status" value="1"/>
</dbReference>
<name>A0A158CAF1_9BURK</name>
<protein>
    <submittedName>
        <fullName evidence="1">Teichuronic acid biosynthesis glycosyltransferase TuaH</fullName>
        <ecNumber evidence="1">2.4.-.-</ecNumber>
    </submittedName>
</protein>
<dbReference type="OrthoDB" id="9816564at2"/>
<dbReference type="GO" id="GO:0016757">
    <property type="term" value="F:glycosyltransferase activity"/>
    <property type="evidence" value="ECO:0007669"/>
    <property type="project" value="UniProtKB-KW"/>
</dbReference>
<dbReference type="PANTHER" id="PTHR12526:SF630">
    <property type="entry name" value="GLYCOSYLTRANSFERASE"/>
    <property type="match status" value="1"/>
</dbReference>
<organism evidence="1 2">
    <name type="scientific">Caballeronia catudaia</name>
    <dbReference type="NCBI Taxonomy" id="1777136"/>
    <lineage>
        <taxon>Bacteria</taxon>
        <taxon>Pseudomonadati</taxon>
        <taxon>Pseudomonadota</taxon>
        <taxon>Betaproteobacteria</taxon>
        <taxon>Burkholderiales</taxon>
        <taxon>Burkholderiaceae</taxon>
        <taxon>Caballeronia</taxon>
    </lineage>
</organism>
<reference evidence="1" key="1">
    <citation type="submission" date="2016-01" db="EMBL/GenBank/DDBJ databases">
        <authorList>
            <person name="Peeters C."/>
        </authorList>
    </citation>
    <scope>NUCLEOTIDE SEQUENCE [LARGE SCALE GENOMIC DNA]</scope>
    <source>
        <strain evidence="1">LMG 29318</strain>
    </source>
</reference>
<dbReference type="Proteomes" id="UP000054870">
    <property type="component" value="Unassembled WGS sequence"/>
</dbReference>
<dbReference type="Gene3D" id="3.40.50.2000">
    <property type="entry name" value="Glycogen Phosphorylase B"/>
    <property type="match status" value="1"/>
</dbReference>
<dbReference type="EC" id="2.4.-.-" evidence="1"/>
<keyword evidence="2" id="KW-1185">Reference proteome</keyword>
<dbReference type="RefSeq" id="WP_061126541.1">
    <property type="nucleotide sequence ID" value="NZ_FCOF02000026.1"/>
</dbReference>